<organism evidence="1 2">
    <name type="scientific">Mycobacterium phage Bipper</name>
    <dbReference type="NCBI Taxonomy" id="1805457"/>
    <lineage>
        <taxon>Viruses</taxon>
        <taxon>Duplodnaviria</taxon>
        <taxon>Heunggongvirae</taxon>
        <taxon>Uroviricota</taxon>
        <taxon>Caudoviricetes</taxon>
        <taxon>Bippervirus</taxon>
        <taxon>Bippervirus bipper</taxon>
    </lineage>
</organism>
<evidence type="ECO:0000313" key="1">
    <source>
        <dbReference type="EMBL" id="AMQ67036.1"/>
    </source>
</evidence>
<name>A0A142F2M9_9CAUD</name>
<proteinExistence type="predicted"/>
<protein>
    <submittedName>
        <fullName evidence="1">Uncharacterized protein</fullName>
    </submittedName>
</protein>
<keyword evidence="2" id="KW-1185">Reference proteome</keyword>
<dbReference type="KEGG" id="vg:29125822"/>
<evidence type="ECO:0000313" key="2">
    <source>
        <dbReference type="Proteomes" id="UP000201826"/>
    </source>
</evidence>
<dbReference type="EMBL" id="KU728633">
    <property type="protein sequence ID" value="AMQ67036.1"/>
    <property type="molecule type" value="Genomic_DNA"/>
</dbReference>
<accession>A0A142F2M9</accession>
<reference evidence="2" key="1">
    <citation type="submission" date="2016-02" db="EMBL/GenBank/DDBJ databases">
        <authorList>
            <person name="Isern S."/>
            <person name="Barcellona C.M."/>
            <person name="Dozier K.D."/>
            <person name="Faust J.M."/>
            <person name="Fedrick A.J."/>
            <person name="Gagliardi L.E."/>
            <person name="Gatt S.M."/>
            <person name="Gleason P.S."/>
            <person name="Gomez E.A."/>
            <person name="Hoffman A.M."/>
            <person name="Jenkins M."/>
            <person name="Jones M.J."/>
            <person name="Lang J.F."/>
            <person name="Lequay S.M."/>
            <person name="Mars P.J."/>
            <person name="Mtchedlidze N."/>
            <person name="Osking Z.B."/>
            <person name="Paul L.M."/>
            <person name="Pica A.N."/>
            <person name="Robison M.D."/>
            <person name="Rodriguez D."/>
            <person name="Rosales K.A."/>
            <person name="Saravis L.E."/>
            <person name="Sisson B.M."/>
            <person name="Tan A.L."/>
            <person name="Voltaire R."/>
            <person name="Michael S.F."/>
            <person name="Warner M.H."/>
            <person name="Bradley K.W."/>
            <person name="Asai D.J."/>
            <person name="Bowman C.A."/>
            <person name="Russell D.A."/>
            <person name="Pope W.H."/>
            <person name="Jacobs-Sera D."/>
            <person name="Hendrix R.W."/>
            <person name="Hatfull G.F."/>
        </authorList>
    </citation>
    <scope>NUCLEOTIDE SEQUENCE [LARGE SCALE GENOMIC DNA]</scope>
</reference>
<gene>
    <name evidence="1" type="primary">101</name>
    <name evidence="1" type="ORF">SEA_BIPPER_101</name>
</gene>
<sequence>MNHQHKFRPGVAGKTAAVDLLYQHCRRVKGRGWLYHGQHHLDVVSLTVDDIRDSLRPKAGRPILLRSVISNVRVFGLVPGSDDTPRATLTIEHGEPVLSLAVLTGPSELPPGADQ</sequence>
<dbReference type="Proteomes" id="UP000201826">
    <property type="component" value="Segment"/>
</dbReference>
<dbReference type="RefSeq" id="YP_009303248.1">
    <property type="nucleotide sequence ID" value="NC_031253.1"/>
</dbReference>
<dbReference type="GeneID" id="29125822"/>